<keyword evidence="2" id="KW-1185">Reference proteome</keyword>
<feature type="non-terminal residue" evidence="1">
    <location>
        <position position="1"/>
    </location>
</feature>
<name>A0ACA9QRP0_9GLOM</name>
<dbReference type="Proteomes" id="UP000789525">
    <property type="component" value="Unassembled WGS sequence"/>
</dbReference>
<comment type="caution">
    <text evidence="1">The sequence shown here is derived from an EMBL/GenBank/DDBJ whole genome shotgun (WGS) entry which is preliminary data.</text>
</comment>
<proteinExistence type="predicted"/>
<organism evidence="1 2">
    <name type="scientific">Acaulospora colombiana</name>
    <dbReference type="NCBI Taxonomy" id="27376"/>
    <lineage>
        <taxon>Eukaryota</taxon>
        <taxon>Fungi</taxon>
        <taxon>Fungi incertae sedis</taxon>
        <taxon>Mucoromycota</taxon>
        <taxon>Glomeromycotina</taxon>
        <taxon>Glomeromycetes</taxon>
        <taxon>Diversisporales</taxon>
        <taxon>Acaulosporaceae</taxon>
        <taxon>Acaulospora</taxon>
    </lineage>
</organism>
<evidence type="ECO:0000313" key="2">
    <source>
        <dbReference type="Proteomes" id="UP000789525"/>
    </source>
</evidence>
<dbReference type="EMBL" id="CAJVPT010060550">
    <property type="protein sequence ID" value="CAG8763871.1"/>
    <property type="molecule type" value="Genomic_DNA"/>
</dbReference>
<protein>
    <submittedName>
        <fullName evidence="1">7912_t:CDS:1</fullName>
    </submittedName>
</protein>
<accession>A0ACA9QRP0</accession>
<evidence type="ECO:0000313" key="1">
    <source>
        <dbReference type="EMBL" id="CAG8763871.1"/>
    </source>
</evidence>
<reference evidence="1" key="1">
    <citation type="submission" date="2021-06" db="EMBL/GenBank/DDBJ databases">
        <authorList>
            <person name="Kallberg Y."/>
            <person name="Tangrot J."/>
            <person name="Rosling A."/>
        </authorList>
    </citation>
    <scope>NUCLEOTIDE SEQUENCE</scope>
    <source>
        <strain evidence="1">CL356</strain>
    </source>
</reference>
<sequence length="145" mass="17126">WEACRFAATLRRAIFKEHLGLIDETDHESVNHESFPPSIKDNIYTYQKFGYADRIVEDPVSNKFYHDHWLRIANVNTDVFRNVFHCIPDDSVTNWDEYKMFIPNHSKIPVGHICEEARENYSKAKAELSKIKGHLVLFPLEFMNR</sequence>
<feature type="non-terminal residue" evidence="1">
    <location>
        <position position="145"/>
    </location>
</feature>
<gene>
    <name evidence="1" type="ORF">ACOLOM_LOCUS13340</name>
</gene>